<accession>A0A1I6KZE7</accession>
<dbReference type="OrthoDB" id="118463at2"/>
<keyword evidence="1" id="KW-0812">Transmembrane</keyword>
<evidence type="ECO:0000256" key="1">
    <source>
        <dbReference type="SAM" id="Phobius"/>
    </source>
</evidence>
<reference evidence="2 3" key="1">
    <citation type="submission" date="2016-10" db="EMBL/GenBank/DDBJ databases">
        <authorList>
            <person name="de Groot N.N."/>
        </authorList>
    </citation>
    <scope>NUCLEOTIDE SEQUENCE [LARGE SCALE GENOMIC DNA]</scope>
    <source>
        <strain evidence="2 3">DSM 21001</strain>
    </source>
</reference>
<dbReference type="STRING" id="474950.SAMN05421771_0003"/>
<feature type="transmembrane region" description="Helical" evidence="1">
    <location>
        <begin position="47"/>
        <end position="66"/>
    </location>
</feature>
<feature type="transmembrane region" description="Helical" evidence="1">
    <location>
        <begin position="272"/>
        <end position="299"/>
    </location>
</feature>
<keyword evidence="1" id="KW-1133">Transmembrane helix</keyword>
<feature type="transmembrane region" description="Helical" evidence="1">
    <location>
        <begin position="311"/>
        <end position="339"/>
    </location>
</feature>
<evidence type="ECO:0000313" key="3">
    <source>
        <dbReference type="Proteomes" id="UP000199024"/>
    </source>
</evidence>
<keyword evidence="3" id="KW-1185">Reference proteome</keyword>
<dbReference type="EMBL" id="FOZL01000001">
    <property type="protein sequence ID" value="SFR96567.1"/>
    <property type="molecule type" value="Genomic_DNA"/>
</dbReference>
<dbReference type="AlphaFoldDB" id="A0A1I6KZE7"/>
<dbReference type="Proteomes" id="UP000199024">
    <property type="component" value="Unassembled WGS sequence"/>
</dbReference>
<name>A0A1I6KZE7_9BACT</name>
<proteinExistence type="predicted"/>
<evidence type="ECO:0000313" key="2">
    <source>
        <dbReference type="EMBL" id="SFR96567.1"/>
    </source>
</evidence>
<feature type="transmembrane region" description="Helical" evidence="1">
    <location>
        <begin position="103"/>
        <end position="123"/>
    </location>
</feature>
<feature type="transmembrane region" description="Helical" evidence="1">
    <location>
        <begin position="419"/>
        <end position="441"/>
    </location>
</feature>
<feature type="transmembrane region" description="Helical" evidence="1">
    <location>
        <begin position="12"/>
        <end position="35"/>
    </location>
</feature>
<feature type="transmembrane region" description="Helical" evidence="1">
    <location>
        <begin position="225"/>
        <end position="251"/>
    </location>
</feature>
<feature type="transmembrane region" description="Helical" evidence="1">
    <location>
        <begin position="509"/>
        <end position="527"/>
    </location>
</feature>
<feature type="transmembrane region" description="Helical" evidence="1">
    <location>
        <begin position="453"/>
        <end position="473"/>
    </location>
</feature>
<sequence length="700" mass="76647">MHSTLIELAQGYLGILGFALFFLPPGYLLAYALNLNGFRTRSRAEQLLWCLCLSVPLTIQICVTLGRSLPWPAPAVLFGALAAIALSLLGRSPKRPWTRVTRPTAIVLSAAGLLAFYLVFASADLQIGHHLYVSTILYDWSVRVPMVQAAMRSGVPPINGLSALDGHPAALRYFYFWYVVTADLARLLHIPARAALAASSVWAAWTLLAVFFLSLKYLLNLREHLRSLCALSLLPLSVMGLDLIPTLPLFLSHKLHPYPELEWWHQDRTPSFLSATFYAPHHVASFACLLTGILVIALAENKRSQTILTGLFAGLCFASSAGAAVLPTLIIAIVCLVWVADLLRQRRFHTIAALALSAVTALLLAHTFLRELGSTDGAASSGSLLHLRWRNEDFILLYMAKYHAITRSAALNHLLAQPAVLLINLFDLGFFAFVLVDRIRLDRARSLTPGERTVWAIFLGTAIPYLFLSSASIASPNDLGVDAGLLLRLTLQLWAVQYLYRRRNSLPHLATACIVLGLSAQLFQVVWQRIYFPLVASQTLPKQLDVLTTDHLSERLYNIREAYQSIPATAGSIQYNPISPMQPALTFYATHQIAAFDHGCGTGYGGNYALCQTILPSLVALYGNTLAGFEKGKAGNDRQDAAAPTVATAADARNVCRTLHLSVLIAESTDSIWSQPTSWVWTLPAIAANPTVRIIPCPAD</sequence>
<feature type="transmembrane region" description="Helical" evidence="1">
    <location>
        <begin position="351"/>
        <end position="369"/>
    </location>
</feature>
<dbReference type="RefSeq" id="WP_089835451.1">
    <property type="nucleotide sequence ID" value="NZ_FOZL01000001.1"/>
</dbReference>
<feature type="transmembrane region" description="Helical" evidence="1">
    <location>
        <begin position="72"/>
        <end position="91"/>
    </location>
</feature>
<gene>
    <name evidence="2" type="ORF">SAMN05421771_0003</name>
</gene>
<organism evidence="2 3">
    <name type="scientific">Granulicella pectinivorans</name>
    <dbReference type="NCBI Taxonomy" id="474950"/>
    <lineage>
        <taxon>Bacteria</taxon>
        <taxon>Pseudomonadati</taxon>
        <taxon>Acidobacteriota</taxon>
        <taxon>Terriglobia</taxon>
        <taxon>Terriglobales</taxon>
        <taxon>Acidobacteriaceae</taxon>
        <taxon>Granulicella</taxon>
    </lineage>
</organism>
<keyword evidence="1" id="KW-0472">Membrane</keyword>
<protein>
    <submittedName>
        <fullName evidence="2">Uncharacterized protein</fullName>
    </submittedName>
</protein>
<feature type="transmembrane region" description="Helical" evidence="1">
    <location>
        <begin position="195"/>
        <end position="219"/>
    </location>
</feature>